<gene>
    <name evidence="1" type="ORF">QJT92_06720</name>
</gene>
<accession>A0ABT9JLC5</accession>
<dbReference type="EMBL" id="JASAVS010000013">
    <property type="protein sequence ID" value="MDP8085610.1"/>
    <property type="molecule type" value="Genomic_DNA"/>
</dbReference>
<sequence>MANLTIKQQDLLSQNIDQAHSTIMFLLDHFEENDHEFKFTGEITHNQLWLVQTLLENAQKTMKGGE</sequence>
<evidence type="ECO:0000313" key="2">
    <source>
        <dbReference type="Proteomes" id="UP001224812"/>
    </source>
</evidence>
<name>A0ABT9JLC5_9PAST</name>
<organism evidence="1 2">
    <name type="scientific">Phocoenobacter skyensis</name>
    <dbReference type="NCBI Taxonomy" id="97481"/>
    <lineage>
        <taxon>Bacteria</taxon>
        <taxon>Pseudomonadati</taxon>
        <taxon>Pseudomonadota</taxon>
        <taxon>Gammaproteobacteria</taxon>
        <taxon>Pasteurellales</taxon>
        <taxon>Pasteurellaceae</taxon>
        <taxon>Phocoenobacter</taxon>
    </lineage>
</organism>
<comment type="caution">
    <text evidence="1">The sequence shown here is derived from an EMBL/GenBank/DDBJ whole genome shotgun (WGS) entry which is preliminary data.</text>
</comment>
<protein>
    <submittedName>
        <fullName evidence="1">Uncharacterized protein</fullName>
    </submittedName>
</protein>
<keyword evidence="2" id="KW-1185">Reference proteome</keyword>
<proteinExistence type="predicted"/>
<dbReference type="Proteomes" id="UP001224812">
    <property type="component" value="Unassembled WGS sequence"/>
</dbReference>
<evidence type="ECO:0000313" key="1">
    <source>
        <dbReference type="EMBL" id="MDP8085610.1"/>
    </source>
</evidence>
<reference evidence="1 2" key="1">
    <citation type="journal article" date="2023" name="Front. Microbiol.">
        <title>Phylogeography and host specificity of Pasteurellaceae pathogenic to sea-farmed fish in the north-east Atlantic.</title>
        <authorList>
            <person name="Gulla S."/>
            <person name="Colquhoun D.J."/>
            <person name="Olsen A.B."/>
            <person name="Spilsberg B."/>
            <person name="Lagesen K."/>
            <person name="Aakesson C.P."/>
            <person name="Strom S."/>
            <person name="Manji F."/>
            <person name="Birkbeck T.H."/>
            <person name="Nilsen H.K."/>
        </authorList>
    </citation>
    <scope>NUCLEOTIDE SEQUENCE [LARGE SCALE GENOMIC DNA]</scope>
    <source>
        <strain evidence="1 2">VIO11850</strain>
    </source>
</reference>
<dbReference type="RefSeq" id="WP_306383923.1">
    <property type="nucleotide sequence ID" value="NZ_JASAVR010000013.1"/>
</dbReference>